<dbReference type="Gene3D" id="3.30.2310.20">
    <property type="entry name" value="RelE-like"/>
    <property type="match status" value="1"/>
</dbReference>
<dbReference type="InterPro" id="IPR035093">
    <property type="entry name" value="RelE/ParE_toxin_dom_sf"/>
</dbReference>
<organism evidence="3 4">
    <name type="scientific">Nostocoides jenkinsii Ben 74</name>
    <dbReference type="NCBI Taxonomy" id="1193518"/>
    <lineage>
        <taxon>Bacteria</taxon>
        <taxon>Bacillati</taxon>
        <taxon>Actinomycetota</taxon>
        <taxon>Actinomycetes</taxon>
        <taxon>Micrococcales</taxon>
        <taxon>Intrasporangiaceae</taxon>
        <taxon>Nostocoides</taxon>
    </lineage>
</organism>
<evidence type="ECO:0000313" key="4">
    <source>
        <dbReference type="Proteomes" id="UP000035720"/>
    </source>
</evidence>
<name>A0A077MDR4_9MICO</name>
<keyword evidence="4" id="KW-1185">Reference proteome</keyword>
<dbReference type="PANTHER" id="PTHR35601">
    <property type="entry name" value="TOXIN RELE"/>
    <property type="match status" value="1"/>
</dbReference>
<accession>A0A077MDR4</accession>
<reference evidence="3 4" key="1">
    <citation type="journal article" date="2013" name="ISME J.">
        <title>A metabolic model for members of the genus Tetrasphaera involved in enhanced biological phosphorus removal.</title>
        <authorList>
            <person name="Kristiansen R."/>
            <person name="Nguyen H.T.T."/>
            <person name="Saunders A.M."/>
            <person name="Nielsen J.L."/>
            <person name="Wimmer R."/>
            <person name="Le V.Q."/>
            <person name="McIlroy S.J."/>
            <person name="Petrovski S."/>
            <person name="Seviour R.J."/>
            <person name="Calteau A."/>
            <person name="Nielsen K.L."/>
            <person name="Nielsen P.H."/>
        </authorList>
    </citation>
    <scope>NUCLEOTIDE SEQUENCE [LARGE SCALE GENOMIC DNA]</scope>
    <source>
        <strain evidence="3 4">Ben 74</strain>
    </source>
</reference>
<dbReference type="SUPFAM" id="SSF143011">
    <property type="entry name" value="RelE-like"/>
    <property type="match status" value="1"/>
</dbReference>
<protein>
    <recommendedName>
        <fullName evidence="5">Addiction module toxin, RelE/StbE family</fullName>
    </recommendedName>
</protein>
<sequence>MSQWELRTASAFDKVAPKLDPPALRRIKAYLDEVCELEDRRARGKGLTGDLAGYWRYRVGDYRVLAHIDDSELVIVAVTTGHRSGVY</sequence>
<evidence type="ECO:0000313" key="3">
    <source>
        <dbReference type="EMBL" id="CCI52903.1"/>
    </source>
</evidence>
<dbReference type="Proteomes" id="UP000035720">
    <property type="component" value="Unassembled WGS sequence"/>
</dbReference>
<evidence type="ECO:0008006" key="5">
    <source>
        <dbReference type="Google" id="ProtNLM"/>
    </source>
</evidence>
<keyword evidence="2" id="KW-1277">Toxin-antitoxin system</keyword>
<comment type="caution">
    <text evidence="3">The sequence shown here is derived from an EMBL/GenBank/DDBJ whole genome shotgun (WGS) entry which is preliminary data.</text>
</comment>
<dbReference type="InterPro" id="IPR007712">
    <property type="entry name" value="RelE/ParE_toxin"/>
</dbReference>
<comment type="similarity">
    <text evidence="1">Belongs to the RelE toxin family.</text>
</comment>
<evidence type="ECO:0000256" key="1">
    <source>
        <dbReference type="ARBA" id="ARBA00006226"/>
    </source>
</evidence>
<dbReference type="OrthoDB" id="5326046at2"/>
<dbReference type="Pfam" id="PF05016">
    <property type="entry name" value="ParE_toxin"/>
    <property type="match status" value="1"/>
</dbReference>
<dbReference type="STRING" id="1193518.BN13_240020"/>
<dbReference type="RefSeq" id="WP_084733592.1">
    <property type="nucleotide sequence ID" value="NZ_HF571038.1"/>
</dbReference>
<gene>
    <name evidence="3" type="ORF">BN13_240020</name>
</gene>
<dbReference type="NCBIfam" id="TIGR02385">
    <property type="entry name" value="RelE_StbE"/>
    <property type="match status" value="1"/>
</dbReference>
<proteinExistence type="inferred from homology"/>
<evidence type="ECO:0000256" key="2">
    <source>
        <dbReference type="ARBA" id="ARBA00022649"/>
    </source>
</evidence>
<dbReference type="EMBL" id="CAJC01000133">
    <property type="protein sequence ID" value="CCI52903.1"/>
    <property type="molecule type" value="Genomic_DNA"/>
</dbReference>
<dbReference type="AlphaFoldDB" id="A0A077MDR4"/>
<dbReference type="PANTHER" id="PTHR35601:SF1">
    <property type="entry name" value="TOXIN RELE"/>
    <property type="match status" value="1"/>
</dbReference>